<name>A0AAV9WXQ7_9PEZI</name>
<reference evidence="3 4" key="1">
    <citation type="submission" date="2019-10" db="EMBL/GenBank/DDBJ databases">
        <authorList>
            <person name="Palmer J.M."/>
        </authorList>
    </citation>
    <scope>NUCLEOTIDE SEQUENCE [LARGE SCALE GENOMIC DNA]</scope>
    <source>
        <strain evidence="3 4">TWF694</strain>
    </source>
</reference>
<feature type="domain" description="AB hydrolase-1" evidence="2">
    <location>
        <begin position="8"/>
        <end position="249"/>
    </location>
</feature>
<accession>A0AAV9WXQ7</accession>
<dbReference type="EMBL" id="JAVHJO010000014">
    <property type="protein sequence ID" value="KAK6528987.1"/>
    <property type="molecule type" value="Genomic_DNA"/>
</dbReference>
<keyword evidence="1" id="KW-1133">Transmembrane helix</keyword>
<dbReference type="InterPro" id="IPR000073">
    <property type="entry name" value="AB_hydrolase_1"/>
</dbReference>
<evidence type="ECO:0000313" key="3">
    <source>
        <dbReference type="EMBL" id="KAK6528987.1"/>
    </source>
</evidence>
<evidence type="ECO:0000313" key="4">
    <source>
        <dbReference type="Proteomes" id="UP001365542"/>
    </source>
</evidence>
<sequence>MSSEPPTLVFIPGSWHKPSCYSKVITLLQDNHHLRCVPVTNPSTTGDPNATFKDDLDAAQAAIAAETTKGRNVIVVAHSYGGIIGSSAIKGFARPKTTSNTNTANSNGYVVGFILIATGFAFTGLSFMDPFLGRPPPQWVVNKETGFADIVVDARQFFYHDLPRDEGEYWVSQLTPHSLKSLFEGGEYVYAGWQDVPNWYIGTIEDQGLPVVAQRMTVAMAREMGAKVEHRELQTSHSPFLSQPDEVAEIMVEAVESVMGRKLGERSSQHVEKSRIAVPAVRIFSPLSWFRFGLPSLFGRMIGRGILTFRFGRRVWRSIFG</sequence>
<evidence type="ECO:0000259" key="2">
    <source>
        <dbReference type="Pfam" id="PF12697"/>
    </source>
</evidence>
<comment type="caution">
    <text evidence="3">The sequence shown here is derived from an EMBL/GenBank/DDBJ whole genome shotgun (WGS) entry which is preliminary data.</text>
</comment>
<keyword evidence="4" id="KW-1185">Reference proteome</keyword>
<dbReference type="PANTHER" id="PTHR37017">
    <property type="entry name" value="AB HYDROLASE-1 DOMAIN-CONTAINING PROTEIN-RELATED"/>
    <property type="match status" value="1"/>
</dbReference>
<dbReference type="Gene3D" id="3.40.50.1820">
    <property type="entry name" value="alpha/beta hydrolase"/>
    <property type="match status" value="1"/>
</dbReference>
<dbReference type="InterPro" id="IPR052897">
    <property type="entry name" value="Sec-Metab_Biosynth_Hydrolase"/>
</dbReference>
<dbReference type="Proteomes" id="UP001365542">
    <property type="component" value="Unassembled WGS sequence"/>
</dbReference>
<dbReference type="AlphaFoldDB" id="A0AAV9WXQ7"/>
<keyword evidence="1" id="KW-0812">Transmembrane</keyword>
<proteinExistence type="predicted"/>
<feature type="transmembrane region" description="Helical" evidence="1">
    <location>
        <begin position="109"/>
        <end position="128"/>
    </location>
</feature>
<dbReference type="Pfam" id="PF12697">
    <property type="entry name" value="Abhydrolase_6"/>
    <property type="match status" value="1"/>
</dbReference>
<organism evidence="3 4">
    <name type="scientific">Orbilia ellipsospora</name>
    <dbReference type="NCBI Taxonomy" id="2528407"/>
    <lineage>
        <taxon>Eukaryota</taxon>
        <taxon>Fungi</taxon>
        <taxon>Dikarya</taxon>
        <taxon>Ascomycota</taxon>
        <taxon>Pezizomycotina</taxon>
        <taxon>Orbiliomycetes</taxon>
        <taxon>Orbiliales</taxon>
        <taxon>Orbiliaceae</taxon>
        <taxon>Orbilia</taxon>
    </lineage>
</organism>
<gene>
    <name evidence="3" type="ORF">TWF694_004211</name>
</gene>
<dbReference type="InterPro" id="IPR029058">
    <property type="entry name" value="AB_hydrolase_fold"/>
</dbReference>
<protein>
    <recommendedName>
        <fullName evidence="2">AB hydrolase-1 domain-containing protein</fullName>
    </recommendedName>
</protein>
<dbReference type="SUPFAM" id="SSF53474">
    <property type="entry name" value="alpha/beta-Hydrolases"/>
    <property type="match status" value="1"/>
</dbReference>
<evidence type="ECO:0000256" key="1">
    <source>
        <dbReference type="SAM" id="Phobius"/>
    </source>
</evidence>
<dbReference type="PANTHER" id="PTHR37017:SF3">
    <property type="entry name" value="AB HYDROLASE-1 DOMAIN-CONTAINING PROTEIN"/>
    <property type="match status" value="1"/>
</dbReference>
<keyword evidence="1" id="KW-0472">Membrane</keyword>